<protein>
    <submittedName>
        <fullName evidence="5">Transcriptional regulator, LacI family</fullName>
    </submittedName>
</protein>
<dbReference type="InterPro" id="IPR025997">
    <property type="entry name" value="SBP_2_dom"/>
</dbReference>
<keyword evidence="6" id="KW-1185">Reference proteome</keyword>
<dbReference type="Proteomes" id="UP000198432">
    <property type="component" value="Unassembled WGS sequence"/>
</dbReference>
<evidence type="ECO:0000313" key="6">
    <source>
        <dbReference type="Proteomes" id="UP000198432"/>
    </source>
</evidence>
<dbReference type="SUPFAM" id="SSF47413">
    <property type="entry name" value="lambda repressor-like DNA-binding domains"/>
    <property type="match status" value="1"/>
</dbReference>
<dbReference type="SUPFAM" id="SSF53822">
    <property type="entry name" value="Periplasmic binding protein-like I"/>
    <property type="match status" value="1"/>
</dbReference>
<dbReference type="PANTHER" id="PTHR30146">
    <property type="entry name" value="LACI-RELATED TRANSCRIPTIONAL REPRESSOR"/>
    <property type="match status" value="1"/>
</dbReference>
<name>A0A239G230_9BACT</name>
<dbReference type="PROSITE" id="PS00356">
    <property type="entry name" value="HTH_LACI_1"/>
    <property type="match status" value="1"/>
</dbReference>
<evidence type="ECO:0000256" key="1">
    <source>
        <dbReference type="ARBA" id="ARBA00023015"/>
    </source>
</evidence>
<dbReference type="EMBL" id="FZOQ01000010">
    <property type="protein sequence ID" value="SNS63100.1"/>
    <property type="molecule type" value="Genomic_DNA"/>
</dbReference>
<dbReference type="CDD" id="cd01392">
    <property type="entry name" value="HTH_LacI"/>
    <property type="match status" value="1"/>
</dbReference>
<dbReference type="GO" id="GO:0003700">
    <property type="term" value="F:DNA-binding transcription factor activity"/>
    <property type="evidence" value="ECO:0007669"/>
    <property type="project" value="TreeGrafter"/>
</dbReference>
<evidence type="ECO:0000256" key="3">
    <source>
        <dbReference type="ARBA" id="ARBA00023163"/>
    </source>
</evidence>
<feature type="domain" description="HTH lacI-type" evidence="4">
    <location>
        <begin position="6"/>
        <end position="60"/>
    </location>
</feature>
<dbReference type="GO" id="GO:0000976">
    <property type="term" value="F:transcription cis-regulatory region binding"/>
    <property type="evidence" value="ECO:0007669"/>
    <property type="project" value="TreeGrafter"/>
</dbReference>
<accession>A0A239G230</accession>
<dbReference type="Gene3D" id="3.40.50.2300">
    <property type="match status" value="2"/>
</dbReference>
<dbReference type="InterPro" id="IPR028082">
    <property type="entry name" value="Peripla_BP_I"/>
</dbReference>
<gene>
    <name evidence="5" type="ORF">SAMN06296052_11024</name>
</gene>
<dbReference type="InterPro" id="IPR000843">
    <property type="entry name" value="HTH_LacI"/>
</dbReference>
<dbReference type="RefSeq" id="WP_089319446.1">
    <property type="nucleotide sequence ID" value="NZ_FZOQ01000010.1"/>
</dbReference>
<dbReference type="OrthoDB" id="628703at2"/>
<dbReference type="PROSITE" id="PS50932">
    <property type="entry name" value="HTH_LACI_2"/>
    <property type="match status" value="1"/>
</dbReference>
<dbReference type="Gene3D" id="1.10.260.40">
    <property type="entry name" value="lambda repressor-like DNA-binding domains"/>
    <property type="match status" value="1"/>
</dbReference>
<keyword evidence="2" id="KW-0238">DNA-binding</keyword>
<keyword evidence="1" id="KW-0805">Transcription regulation</keyword>
<proteinExistence type="predicted"/>
<sequence length="354" mass="40257">MDKKKIRIKDIAQLAGVSVGTVDRVIHKRGRVSDEALEKVLKTLHEIDYKPNLIARTLGSSKTYRIAALIPDPSLDEYWHQSFQGINHAQEEWAQYDFRLETFFFNLYDRNSFKKVAEAVLESEPDGVLISPVFYHEVLPFFELLKDRNIPYVLFNTNIPEVQPLTFIGQDLFESGKVGAELLHLQQKGAGTFAILHINENSLNSVHLLEKEKGFKEYFRENAPDARVLVLELNSQEEASVEKAIGMLLQNTELAGILVTTSKGASLVSDMLQAHGKDSIRLVGYDLLEENIKYLKAGIIDFLINQNPKRQAFLGISHLANYLLLRKEPPQQDLFPLEIITKQNLRSYLESGIH</sequence>
<evidence type="ECO:0000313" key="5">
    <source>
        <dbReference type="EMBL" id="SNS63100.1"/>
    </source>
</evidence>
<keyword evidence="3" id="KW-0804">Transcription</keyword>
<evidence type="ECO:0000259" key="4">
    <source>
        <dbReference type="PROSITE" id="PS50932"/>
    </source>
</evidence>
<dbReference type="CDD" id="cd06307">
    <property type="entry name" value="PBP1_sugar_binding"/>
    <property type="match status" value="1"/>
</dbReference>
<dbReference type="PANTHER" id="PTHR30146:SF144">
    <property type="entry name" value="LACI-FAMILY TRANSCRIPTION REGULATOR"/>
    <property type="match status" value="1"/>
</dbReference>
<reference evidence="6" key="1">
    <citation type="submission" date="2017-06" db="EMBL/GenBank/DDBJ databases">
        <authorList>
            <person name="Varghese N."/>
            <person name="Submissions S."/>
        </authorList>
    </citation>
    <scope>NUCLEOTIDE SEQUENCE [LARGE SCALE GENOMIC DNA]</scope>
    <source>
        <strain evidence="6">NKM1</strain>
    </source>
</reference>
<dbReference type="SMART" id="SM00354">
    <property type="entry name" value="HTH_LACI"/>
    <property type="match status" value="1"/>
</dbReference>
<dbReference type="Pfam" id="PF00356">
    <property type="entry name" value="LacI"/>
    <property type="match status" value="1"/>
</dbReference>
<dbReference type="InterPro" id="IPR010982">
    <property type="entry name" value="Lambda_DNA-bd_dom_sf"/>
</dbReference>
<dbReference type="AlphaFoldDB" id="A0A239G230"/>
<evidence type="ECO:0000256" key="2">
    <source>
        <dbReference type="ARBA" id="ARBA00023125"/>
    </source>
</evidence>
<dbReference type="Pfam" id="PF13407">
    <property type="entry name" value="Peripla_BP_4"/>
    <property type="match status" value="1"/>
</dbReference>
<organism evidence="5 6">
    <name type="scientific">Pontibacter ummariensis</name>
    <dbReference type="NCBI Taxonomy" id="1610492"/>
    <lineage>
        <taxon>Bacteria</taxon>
        <taxon>Pseudomonadati</taxon>
        <taxon>Bacteroidota</taxon>
        <taxon>Cytophagia</taxon>
        <taxon>Cytophagales</taxon>
        <taxon>Hymenobacteraceae</taxon>
        <taxon>Pontibacter</taxon>
    </lineage>
</organism>